<dbReference type="SMART" id="SM00667">
    <property type="entry name" value="LisH"/>
    <property type="match status" value="1"/>
</dbReference>
<dbReference type="InterPro" id="IPR039191">
    <property type="entry name" value="Nopp140-like"/>
</dbReference>
<feature type="compositionally biased region" description="Basic and acidic residues" evidence="1">
    <location>
        <begin position="226"/>
        <end position="235"/>
    </location>
</feature>
<feature type="region of interest" description="Disordered" evidence="1">
    <location>
        <begin position="380"/>
        <end position="403"/>
    </location>
</feature>
<protein>
    <recommendedName>
        <fullName evidence="2">Srp40 C-terminal domain-containing protein</fullName>
    </recommendedName>
</protein>
<name>A0AAW1J2F8_SAPOF</name>
<dbReference type="PROSITE" id="PS50896">
    <property type="entry name" value="LISH"/>
    <property type="match status" value="1"/>
</dbReference>
<feature type="compositionally biased region" description="Basic and acidic residues" evidence="1">
    <location>
        <begin position="106"/>
        <end position="126"/>
    </location>
</feature>
<dbReference type="GO" id="GO:0005730">
    <property type="term" value="C:nucleolus"/>
    <property type="evidence" value="ECO:0007669"/>
    <property type="project" value="InterPro"/>
</dbReference>
<feature type="domain" description="Srp40 C-terminal" evidence="2">
    <location>
        <begin position="339"/>
        <end position="411"/>
    </location>
</feature>
<evidence type="ECO:0000256" key="1">
    <source>
        <dbReference type="SAM" id="MobiDB-lite"/>
    </source>
</evidence>
<dbReference type="InterPro" id="IPR007718">
    <property type="entry name" value="Srp40_C"/>
</dbReference>
<dbReference type="Proteomes" id="UP001443914">
    <property type="component" value="Unassembled WGS sequence"/>
</dbReference>
<dbReference type="EMBL" id="JBDFQZ010000008">
    <property type="protein sequence ID" value="KAK9697192.1"/>
    <property type="molecule type" value="Genomic_DNA"/>
</dbReference>
<feature type="region of interest" description="Disordered" evidence="1">
    <location>
        <begin position="106"/>
        <end position="350"/>
    </location>
</feature>
<organism evidence="3 4">
    <name type="scientific">Saponaria officinalis</name>
    <name type="common">Common soapwort</name>
    <name type="synonym">Lychnis saponaria</name>
    <dbReference type="NCBI Taxonomy" id="3572"/>
    <lineage>
        <taxon>Eukaryota</taxon>
        <taxon>Viridiplantae</taxon>
        <taxon>Streptophyta</taxon>
        <taxon>Embryophyta</taxon>
        <taxon>Tracheophyta</taxon>
        <taxon>Spermatophyta</taxon>
        <taxon>Magnoliopsida</taxon>
        <taxon>eudicotyledons</taxon>
        <taxon>Gunneridae</taxon>
        <taxon>Pentapetalae</taxon>
        <taxon>Caryophyllales</taxon>
        <taxon>Caryophyllaceae</taxon>
        <taxon>Caryophylleae</taxon>
        <taxon>Saponaria</taxon>
    </lineage>
</organism>
<proteinExistence type="predicted"/>
<evidence type="ECO:0000259" key="2">
    <source>
        <dbReference type="Pfam" id="PF05022"/>
    </source>
</evidence>
<evidence type="ECO:0000313" key="4">
    <source>
        <dbReference type="Proteomes" id="UP001443914"/>
    </source>
</evidence>
<feature type="compositionally biased region" description="Basic and acidic residues" evidence="1">
    <location>
        <begin position="192"/>
        <end position="206"/>
    </location>
</feature>
<dbReference type="AlphaFoldDB" id="A0AAW1J2F8"/>
<sequence length="418" mass="47028">MLKSSAEKQNNIVKSKTLITSFIPRQLSINFKSIIMNPRKSPFSLSSQQRLLLLHSISQFLHQNGFSKTLKKFRKEARFEKDVEGSCSLDIEEMCYEYLKSRDVTSETKSEKIKENGDNEGKKSEPTTENGTVDGANVKSKSKKKSKSTKDASEQVIEETQSKPAEIPEEIPLSLPSEAAKKSKDKKKSRKDKSEHTDVDIQEKQPEVTANNVEKKEKKEKKIKKEKNGSKKVEENVTDLNGPSSETVDAGDEKKKSKKRKKPSSEENGVGHVEEATLDNSKRRKTDTLDQSNGTVQPPKTPNGFADGAVEKEGKEKSEKQDKAKDLNGSAEPKTAKAFQRVKPEEVEFADERLQDNSYWAKDGADSGYGAKAQEVLGQVRGRDFRHEKTKKKRGSYRGGQIDLHTHSVKFNYEDEDE</sequence>
<dbReference type="InterPro" id="IPR006594">
    <property type="entry name" value="LisH"/>
</dbReference>
<dbReference type="PANTHER" id="PTHR23216:SF1">
    <property type="entry name" value="NUCLEOLAR AND COILED-BODY PHOSPHOPROTEIN 1"/>
    <property type="match status" value="1"/>
</dbReference>
<gene>
    <name evidence="3" type="ORF">RND81_08G020400</name>
</gene>
<dbReference type="Pfam" id="PF05022">
    <property type="entry name" value="SRP40_C"/>
    <property type="match status" value="1"/>
</dbReference>
<keyword evidence="4" id="KW-1185">Reference proteome</keyword>
<feature type="compositionally biased region" description="Polar residues" evidence="1">
    <location>
        <begin position="289"/>
        <end position="298"/>
    </location>
</feature>
<accession>A0AAW1J2F8</accession>
<feature type="compositionally biased region" description="Basic and acidic residues" evidence="1">
    <location>
        <begin position="309"/>
        <end position="326"/>
    </location>
</feature>
<reference evidence="3" key="1">
    <citation type="submission" date="2024-03" db="EMBL/GenBank/DDBJ databases">
        <title>WGS assembly of Saponaria officinalis var. Norfolk2.</title>
        <authorList>
            <person name="Jenkins J."/>
            <person name="Shu S."/>
            <person name="Grimwood J."/>
            <person name="Barry K."/>
            <person name="Goodstein D."/>
            <person name="Schmutz J."/>
            <person name="Leebens-Mack J."/>
            <person name="Osbourn A."/>
        </authorList>
    </citation>
    <scope>NUCLEOTIDE SEQUENCE [LARGE SCALE GENOMIC DNA]</scope>
    <source>
        <strain evidence="3">JIC</strain>
    </source>
</reference>
<comment type="caution">
    <text evidence="3">The sequence shown here is derived from an EMBL/GenBank/DDBJ whole genome shotgun (WGS) entry which is preliminary data.</text>
</comment>
<evidence type="ECO:0000313" key="3">
    <source>
        <dbReference type="EMBL" id="KAK9697192.1"/>
    </source>
</evidence>
<dbReference type="PANTHER" id="PTHR23216">
    <property type="entry name" value="NUCLEOLAR AND COILED-BODY PHOSPHOPROTEIN 1"/>
    <property type="match status" value="1"/>
</dbReference>
<feature type="compositionally biased region" description="Polar residues" evidence="1">
    <location>
        <begin position="238"/>
        <end position="247"/>
    </location>
</feature>